<reference evidence="11" key="1">
    <citation type="journal article" date="2019" name="Mol. Phylogenet. Evol.">
        <title>Morphological evolution and classification of the red algal order Ceramiales inferred using plastid phylogenomics.</title>
        <authorList>
            <person name="Diaz-Tapia P."/>
            <person name="Pasella M.M."/>
            <person name="Verbruggen H."/>
            <person name="Maggs C.A."/>
        </authorList>
    </citation>
    <scope>NUCLEOTIDE SEQUENCE</scope>
    <source>
        <strain evidence="11">15261_8</strain>
    </source>
</reference>
<protein>
    <recommendedName>
        <fullName evidence="8">Small ribosomal subunit protein uS17c</fullName>
    </recommendedName>
    <alternativeName>
        <fullName evidence="9">30S ribosomal protein S17, chloroplastic</fullName>
    </alternativeName>
</protein>
<dbReference type="InterPro" id="IPR019984">
    <property type="entry name" value="Ribosomal_uS17_bact/chlr"/>
</dbReference>
<evidence type="ECO:0000256" key="3">
    <source>
        <dbReference type="ARBA" id="ARBA00011458"/>
    </source>
</evidence>
<keyword evidence="6 10" id="KW-0689">Ribosomal protein</keyword>
<evidence type="ECO:0000256" key="5">
    <source>
        <dbReference type="ARBA" id="ARBA00022884"/>
    </source>
</evidence>
<evidence type="ECO:0000313" key="11">
    <source>
        <dbReference type="EMBL" id="QCI07070.1"/>
    </source>
</evidence>
<dbReference type="GO" id="GO:0006412">
    <property type="term" value="P:translation"/>
    <property type="evidence" value="ECO:0007669"/>
    <property type="project" value="InterPro"/>
</dbReference>
<dbReference type="PANTHER" id="PTHR10744:SF1">
    <property type="entry name" value="SMALL RIBOSOMAL SUBUNIT PROTEIN US17M"/>
    <property type="match status" value="1"/>
</dbReference>
<comment type="similarity">
    <text evidence="2 10">Belongs to the universal ribosomal protein uS17 family.</text>
</comment>
<dbReference type="InterPro" id="IPR019979">
    <property type="entry name" value="Ribosomal_uS17_CS"/>
</dbReference>
<keyword evidence="4" id="KW-0699">rRNA-binding</keyword>
<comment type="subunit">
    <text evidence="3">Part of the 30S ribosomal subunit.</text>
</comment>
<dbReference type="NCBIfam" id="TIGR03635">
    <property type="entry name" value="uS17_bact"/>
    <property type="match status" value="1"/>
</dbReference>
<dbReference type="InterPro" id="IPR012340">
    <property type="entry name" value="NA-bd_OB-fold"/>
</dbReference>
<sequence length="80" mass="9257">MAKKETAGKVISNKMDKTIIVAVKKQVSHKKYGKIMIKTNKYYAHDADNICNIGDIVKIQETRPLSKNKRWKLIELLKEK</sequence>
<evidence type="ECO:0000256" key="10">
    <source>
        <dbReference type="RuleBase" id="RU003872"/>
    </source>
</evidence>
<dbReference type="NCBIfam" id="NF004123">
    <property type="entry name" value="PRK05610.1"/>
    <property type="match status" value="1"/>
</dbReference>
<dbReference type="Pfam" id="PF00366">
    <property type="entry name" value="Ribosomal_S17"/>
    <property type="match status" value="1"/>
</dbReference>
<keyword evidence="7 10" id="KW-0687">Ribonucleoprotein</keyword>
<evidence type="ECO:0000256" key="4">
    <source>
        <dbReference type="ARBA" id="ARBA00022730"/>
    </source>
</evidence>
<dbReference type="CDD" id="cd00364">
    <property type="entry name" value="Ribosomal_uS17"/>
    <property type="match status" value="1"/>
</dbReference>
<dbReference type="PANTHER" id="PTHR10744">
    <property type="entry name" value="40S RIBOSOMAL PROTEIN S11 FAMILY MEMBER"/>
    <property type="match status" value="1"/>
</dbReference>
<evidence type="ECO:0000256" key="9">
    <source>
        <dbReference type="ARBA" id="ARBA00035308"/>
    </source>
</evidence>
<dbReference type="InterPro" id="IPR000266">
    <property type="entry name" value="Ribosomal_uS17"/>
</dbReference>
<accession>A0A4D6WXB4</accession>
<dbReference type="EMBL" id="MK814677">
    <property type="protein sequence ID" value="QCI07070.1"/>
    <property type="molecule type" value="Genomic_DNA"/>
</dbReference>
<dbReference type="Gene3D" id="2.40.50.140">
    <property type="entry name" value="Nucleic acid-binding proteins"/>
    <property type="match status" value="1"/>
</dbReference>
<proteinExistence type="inferred from homology"/>
<dbReference type="GO" id="GO:0022627">
    <property type="term" value="C:cytosolic small ribosomal subunit"/>
    <property type="evidence" value="ECO:0007669"/>
    <property type="project" value="TreeGrafter"/>
</dbReference>
<dbReference type="PRINTS" id="PR00973">
    <property type="entry name" value="RIBOSOMALS17"/>
</dbReference>
<geneLocation type="plastid" evidence="11"/>
<dbReference type="SUPFAM" id="SSF50249">
    <property type="entry name" value="Nucleic acid-binding proteins"/>
    <property type="match status" value="1"/>
</dbReference>
<evidence type="ECO:0000256" key="1">
    <source>
        <dbReference type="ARBA" id="ARBA00002932"/>
    </source>
</evidence>
<organism evidence="11">
    <name type="scientific">Haraldiophyllum bonnemaisonii</name>
    <dbReference type="NCBI Taxonomy" id="167977"/>
    <lineage>
        <taxon>Eukaryota</taxon>
        <taxon>Rhodophyta</taxon>
        <taxon>Florideophyceae</taxon>
        <taxon>Rhodymeniophycidae</taxon>
        <taxon>Ceramiales</taxon>
        <taxon>Delesseriaceae</taxon>
        <taxon>Haraldiophyllum</taxon>
    </lineage>
</organism>
<dbReference type="AlphaFoldDB" id="A0A4D6WXB4"/>
<dbReference type="GO" id="GO:0003735">
    <property type="term" value="F:structural constituent of ribosome"/>
    <property type="evidence" value="ECO:0007669"/>
    <property type="project" value="InterPro"/>
</dbReference>
<reference evidence="11" key="2">
    <citation type="submission" date="2019-04" db="EMBL/GenBank/DDBJ databases">
        <authorList>
            <person name="Pasella M."/>
        </authorList>
    </citation>
    <scope>NUCLEOTIDE SEQUENCE</scope>
    <source>
        <strain evidence="11">15261_8</strain>
    </source>
</reference>
<dbReference type="HAMAP" id="MF_01345_B">
    <property type="entry name" value="Ribosomal_uS17_B"/>
    <property type="match status" value="1"/>
</dbReference>
<dbReference type="GO" id="GO:0019843">
    <property type="term" value="F:rRNA binding"/>
    <property type="evidence" value="ECO:0007669"/>
    <property type="project" value="UniProtKB-KW"/>
</dbReference>
<comment type="function">
    <text evidence="1">One of the primary rRNA binding proteins, it binds specifically to the 5'-end of 16S ribosomal RNA.</text>
</comment>
<dbReference type="PROSITE" id="PS00056">
    <property type="entry name" value="RIBOSOMAL_S17"/>
    <property type="match status" value="1"/>
</dbReference>
<evidence type="ECO:0000256" key="2">
    <source>
        <dbReference type="ARBA" id="ARBA00010254"/>
    </source>
</evidence>
<name>A0A4D6WXB4_9FLOR</name>
<keyword evidence="5" id="KW-0694">RNA-binding</keyword>
<evidence type="ECO:0000256" key="6">
    <source>
        <dbReference type="ARBA" id="ARBA00022980"/>
    </source>
</evidence>
<keyword evidence="11" id="KW-0934">Plastid</keyword>
<gene>
    <name evidence="11" type="primary">rps17</name>
</gene>
<evidence type="ECO:0000256" key="7">
    <source>
        <dbReference type="ARBA" id="ARBA00023274"/>
    </source>
</evidence>
<evidence type="ECO:0000256" key="8">
    <source>
        <dbReference type="ARBA" id="ARBA00035251"/>
    </source>
</evidence>